<evidence type="ECO:0000259" key="2">
    <source>
        <dbReference type="Pfam" id="PF13581"/>
    </source>
</evidence>
<dbReference type="PANTHER" id="PTHR35526">
    <property type="entry name" value="ANTI-SIGMA-F FACTOR RSBW-RELATED"/>
    <property type="match status" value="1"/>
</dbReference>
<evidence type="ECO:0000313" key="3">
    <source>
        <dbReference type="EMBL" id="APX13989.1"/>
    </source>
</evidence>
<organism evidence="3 4">
    <name type="scientific">Tateyamaria omphalii</name>
    <dbReference type="NCBI Taxonomy" id="299262"/>
    <lineage>
        <taxon>Bacteria</taxon>
        <taxon>Pseudomonadati</taxon>
        <taxon>Pseudomonadota</taxon>
        <taxon>Alphaproteobacteria</taxon>
        <taxon>Rhodobacterales</taxon>
        <taxon>Roseobacteraceae</taxon>
        <taxon>Tateyamaria</taxon>
    </lineage>
</organism>
<name>A0A1P8N1D2_9RHOB</name>
<keyword evidence="1 3" id="KW-0723">Serine/threonine-protein kinase</keyword>
<dbReference type="Gene3D" id="3.30.565.10">
    <property type="entry name" value="Histidine kinase-like ATPase, C-terminal domain"/>
    <property type="match status" value="1"/>
</dbReference>
<reference evidence="3 4" key="1">
    <citation type="submission" date="2017-01" db="EMBL/GenBank/DDBJ databases">
        <title>Complete genome of Tateyamaria omphalii DOK1-4 isolated from seawater in Dokdo.</title>
        <authorList>
            <person name="Kim J.H."/>
            <person name="Chi W.-J."/>
        </authorList>
    </citation>
    <scope>NUCLEOTIDE SEQUENCE [LARGE SCALE GENOMIC DNA]</scope>
    <source>
        <strain evidence="3 4">DOK1-4</strain>
    </source>
</reference>
<keyword evidence="4" id="KW-1185">Reference proteome</keyword>
<feature type="domain" description="Histidine kinase/HSP90-like ATPase" evidence="2">
    <location>
        <begin position="21"/>
        <end position="143"/>
    </location>
</feature>
<gene>
    <name evidence="3" type="ORF">BWR18_17880</name>
</gene>
<proteinExistence type="predicted"/>
<dbReference type="Proteomes" id="UP000186336">
    <property type="component" value="Chromosome"/>
</dbReference>
<dbReference type="InterPro" id="IPR003594">
    <property type="entry name" value="HATPase_dom"/>
</dbReference>
<dbReference type="AlphaFoldDB" id="A0A1P8N1D2"/>
<protein>
    <submittedName>
        <fullName evidence="3">Serine/threonine protein kinase</fullName>
    </submittedName>
</protein>
<dbReference type="InterPro" id="IPR036890">
    <property type="entry name" value="HATPase_C_sf"/>
</dbReference>
<keyword evidence="3" id="KW-0418">Kinase</keyword>
<keyword evidence="3" id="KW-0808">Transferase</keyword>
<evidence type="ECO:0000313" key="4">
    <source>
        <dbReference type="Proteomes" id="UP000186336"/>
    </source>
</evidence>
<dbReference type="SUPFAM" id="SSF55874">
    <property type="entry name" value="ATPase domain of HSP90 chaperone/DNA topoisomerase II/histidine kinase"/>
    <property type="match status" value="1"/>
</dbReference>
<dbReference type="OrthoDB" id="9792240at2"/>
<dbReference type="PANTHER" id="PTHR35526:SF3">
    <property type="entry name" value="ANTI-SIGMA-F FACTOR RSBW"/>
    <property type="match status" value="1"/>
</dbReference>
<dbReference type="CDD" id="cd16936">
    <property type="entry name" value="HATPase_RsbW-like"/>
    <property type="match status" value="1"/>
</dbReference>
<dbReference type="KEGG" id="tom:BWR18_17880"/>
<dbReference type="InterPro" id="IPR050267">
    <property type="entry name" value="Anti-sigma-factor_SerPK"/>
</dbReference>
<evidence type="ECO:0000256" key="1">
    <source>
        <dbReference type="ARBA" id="ARBA00022527"/>
    </source>
</evidence>
<dbReference type="EMBL" id="CP019312">
    <property type="protein sequence ID" value="APX13989.1"/>
    <property type="molecule type" value="Genomic_DNA"/>
</dbReference>
<dbReference type="Pfam" id="PF13581">
    <property type="entry name" value="HATPase_c_2"/>
    <property type="match status" value="1"/>
</dbReference>
<sequence length="149" mass="15974">MTQTTFLPAFHISVVSGQLAVRQALAQLLDGLKPLALDVEEAGTVELVMAEALNNIVEHAYPETDADGPISITCAHQKDGLHLTVVDSGRAMPDGQTPVGTAADIDVDLCDMPEGGFGWFLIKDLAKDVTYKRHNAQNQLRLRLAVALA</sequence>
<accession>A0A1P8N1D2</accession>
<dbReference type="GO" id="GO:0004674">
    <property type="term" value="F:protein serine/threonine kinase activity"/>
    <property type="evidence" value="ECO:0007669"/>
    <property type="project" value="UniProtKB-KW"/>
</dbReference>
<dbReference type="STRING" id="299262.BWR18_17880"/>
<dbReference type="RefSeq" id="WP_076630413.1">
    <property type="nucleotide sequence ID" value="NZ_CP019312.1"/>
</dbReference>